<evidence type="ECO:0008006" key="6">
    <source>
        <dbReference type="Google" id="ProtNLM"/>
    </source>
</evidence>
<evidence type="ECO:0000256" key="1">
    <source>
        <dbReference type="ARBA" id="ARBA00022676"/>
    </source>
</evidence>
<keyword evidence="1" id="KW-0328">Glycosyltransferase</keyword>
<gene>
    <name evidence="4" type="ORF">COU49_00865</name>
</gene>
<organism evidence="4 5">
    <name type="scientific">Candidatus Nomurabacteria bacterium CG10_big_fil_rev_8_21_14_0_10_35_16</name>
    <dbReference type="NCBI Taxonomy" id="1974731"/>
    <lineage>
        <taxon>Bacteria</taxon>
        <taxon>Candidatus Nomuraibacteriota</taxon>
    </lineage>
</organism>
<comment type="similarity">
    <text evidence="3">Belongs to the glycosyl hydrolase 130 family.</text>
</comment>
<evidence type="ECO:0000313" key="5">
    <source>
        <dbReference type="Proteomes" id="UP000230094"/>
    </source>
</evidence>
<evidence type="ECO:0000256" key="3">
    <source>
        <dbReference type="ARBA" id="ARBA00024356"/>
    </source>
</evidence>
<protein>
    <recommendedName>
        <fullName evidence="6">Glycosidase</fullName>
    </recommendedName>
</protein>
<sequence>MFVLKRSQHNPILQPLRQHRWESFATFNWSPLQEGKILHCLYRAMSFPESMKDGSVAGMSVVGYAKSKDGIEFDDRRPLIEPEEDWEKFGCEDPRITKLDGKYYIFYTALSDYPYRATGIKTAVAISKDLKKVDERHLVTPFNAKAMAMFPEKINGKFTVIFGVDTDNPPAKIAIAQFDNEEDLWNKEKWEDWYKNLDKNTIDPRRCPTDHVEVGAVPLKTEHGWLLIYSHIKNYFGGGPRVFGIEALLLDKNDPKKIIGRTKGPFMVPETNYEKYGHLPDIIFPSGALIREGNLEIYYGGADTLSCRAKVNLNNLVESMLPDRVAEKIKRFKDNPILLPKPENAWESKHVFNPGAIDLEGSVYILYRALGEDNVTTIGLAISKDGVHIDERLNEPIYVPRELFEVKGCEDARIVEMEGRLYMSYTAYDGVNVPRIAMTSISKEDFINHQWNWELPALISQAVLMDKNACILPEKTEEGYMIYHRMGQSICYDFIDSLDFSKEKLDKCIPLLLPRYGMWDSKKVGISAPPFLCEAGWLLLYHGVGEDNVYRIGVALFEKDNPTNLVVTTSAPILEPEFDYEKIGQVPNVVFPCGTVLRDGLVYIYYGGADSVVAGATVKIDDLVKMFDGLWNYTNKKK</sequence>
<dbReference type="CDD" id="cd18611">
    <property type="entry name" value="GH130"/>
    <property type="match status" value="1"/>
</dbReference>
<dbReference type="EMBL" id="PFCQ01000004">
    <property type="protein sequence ID" value="PIR68476.1"/>
    <property type="molecule type" value="Genomic_DNA"/>
</dbReference>
<reference evidence="5" key="1">
    <citation type="submission" date="2017-09" db="EMBL/GenBank/DDBJ databases">
        <title>Depth-based differentiation of microbial function through sediment-hosted aquifers and enrichment of novel symbionts in the deep terrestrial subsurface.</title>
        <authorList>
            <person name="Probst A.J."/>
            <person name="Ladd B."/>
            <person name="Jarett J.K."/>
            <person name="Geller-Mcgrath D.E."/>
            <person name="Sieber C.M.K."/>
            <person name="Emerson J.B."/>
            <person name="Anantharaman K."/>
            <person name="Thomas B.C."/>
            <person name="Malmstrom R."/>
            <person name="Stieglmeier M."/>
            <person name="Klingl A."/>
            <person name="Woyke T."/>
            <person name="Ryan C.M."/>
            <person name="Banfield J.F."/>
        </authorList>
    </citation>
    <scope>NUCLEOTIDE SEQUENCE [LARGE SCALE GENOMIC DNA]</scope>
</reference>
<dbReference type="CDD" id="cd18614">
    <property type="entry name" value="GH130"/>
    <property type="match status" value="1"/>
</dbReference>
<dbReference type="InterPro" id="IPR007184">
    <property type="entry name" value="Mannoside_phosphorylase"/>
</dbReference>
<accession>A0A2H0TBT4</accession>
<keyword evidence="2" id="KW-0808">Transferase</keyword>
<dbReference type="InterPro" id="IPR023296">
    <property type="entry name" value="Glyco_hydro_beta-prop_sf"/>
</dbReference>
<dbReference type="GO" id="GO:0016757">
    <property type="term" value="F:glycosyltransferase activity"/>
    <property type="evidence" value="ECO:0007669"/>
    <property type="project" value="UniProtKB-KW"/>
</dbReference>
<proteinExistence type="inferred from homology"/>
<dbReference type="Gene3D" id="2.115.10.20">
    <property type="entry name" value="Glycosyl hydrolase domain, family 43"/>
    <property type="match status" value="2"/>
</dbReference>
<dbReference type="AlphaFoldDB" id="A0A2H0TBT4"/>
<name>A0A2H0TBT4_9BACT</name>
<dbReference type="SUPFAM" id="SSF75005">
    <property type="entry name" value="Arabinanase/levansucrase/invertase"/>
    <property type="match status" value="2"/>
</dbReference>
<evidence type="ECO:0000256" key="2">
    <source>
        <dbReference type="ARBA" id="ARBA00022679"/>
    </source>
</evidence>
<dbReference type="Proteomes" id="UP000230094">
    <property type="component" value="Unassembled WGS sequence"/>
</dbReference>
<comment type="caution">
    <text evidence="4">The sequence shown here is derived from an EMBL/GenBank/DDBJ whole genome shotgun (WGS) entry which is preliminary data.</text>
</comment>
<dbReference type="PANTHER" id="PTHR34106">
    <property type="entry name" value="GLYCOSIDASE"/>
    <property type="match status" value="1"/>
</dbReference>
<dbReference type="Pfam" id="PF04041">
    <property type="entry name" value="Glyco_hydro_130"/>
    <property type="match status" value="2"/>
</dbReference>
<evidence type="ECO:0000313" key="4">
    <source>
        <dbReference type="EMBL" id="PIR68476.1"/>
    </source>
</evidence>
<dbReference type="PANTHER" id="PTHR34106:SF5">
    <property type="entry name" value="GLYCOSIDASE"/>
    <property type="match status" value="1"/>
</dbReference>